<feature type="domain" description="N-acetyltransferase" evidence="1">
    <location>
        <begin position="3"/>
        <end position="162"/>
    </location>
</feature>
<proteinExistence type="predicted"/>
<evidence type="ECO:0000313" key="3">
    <source>
        <dbReference type="Proteomes" id="UP000587942"/>
    </source>
</evidence>
<dbReference type="InterPro" id="IPR016181">
    <property type="entry name" value="Acyl_CoA_acyltransferase"/>
</dbReference>
<dbReference type="Pfam" id="PF00583">
    <property type="entry name" value="Acetyltransf_1"/>
    <property type="match status" value="1"/>
</dbReference>
<dbReference type="SUPFAM" id="SSF55729">
    <property type="entry name" value="Acyl-CoA N-acyltransferases (Nat)"/>
    <property type="match status" value="1"/>
</dbReference>
<dbReference type="AlphaFoldDB" id="A0A846T6I3"/>
<dbReference type="CDD" id="cd04301">
    <property type="entry name" value="NAT_SF"/>
    <property type="match status" value="1"/>
</dbReference>
<dbReference type="PROSITE" id="PS51186">
    <property type="entry name" value="GNAT"/>
    <property type="match status" value="1"/>
</dbReference>
<evidence type="ECO:0000259" key="1">
    <source>
        <dbReference type="PROSITE" id="PS51186"/>
    </source>
</evidence>
<dbReference type="GO" id="GO:0016747">
    <property type="term" value="F:acyltransferase activity, transferring groups other than amino-acyl groups"/>
    <property type="evidence" value="ECO:0007669"/>
    <property type="project" value="InterPro"/>
</dbReference>
<dbReference type="Proteomes" id="UP000587942">
    <property type="component" value="Unassembled WGS sequence"/>
</dbReference>
<evidence type="ECO:0000313" key="2">
    <source>
        <dbReference type="EMBL" id="NKE04508.1"/>
    </source>
</evidence>
<reference evidence="2 3" key="1">
    <citation type="submission" date="2020-03" db="EMBL/GenBank/DDBJ databases">
        <authorList>
            <person name="Sun Q."/>
        </authorList>
    </citation>
    <scope>NUCLEOTIDE SEQUENCE [LARGE SCALE GENOMIC DNA]</scope>
    <source>
        <strain evidence="2 3">KACC 21451</strain>
    </source>
</reference>
<dbReference type="Gene3D" id="3.40.630.30">
    <property type="match status" value="1"/>
</dbReference>
<organism evidence="2 3">
    <name type="scientific">Mesobacillus selenatarsenatis</name>
    <dbReference type="NCBI Taxonomy" id="388741"/>
    <lineage>
        <taxon>Bacteria</taxon>
        <taxon>Bacillati</taxon>
        <taxon>Bacillota</taxon>
        <taxon>Bacilli</taxon>
        <taxon>Bacillales</taxon>
        <taxon>Bacillaceae</taxon>
        <taxon>Mesobacillus</taxon>
    </lineage>
</organism>
<keyword evidence="2" id="KW-0808">Transferase</keyword>
<dbReference type="RefSeq" id="WP_167831028.1">
    <property type="nucleotide sequence ID" value="NZ_JAAVUM010000002.1"/>
</dbReference>
<accession>A0A846T6I3</accession>
<dbReference type="EMBL" id="JAAVUM010000002">
    <property type="protein sequence ID" value="NKE04508.1"/>
    <property type="molecule type" value="Genomic_DNA"/>
</dbReference>
<protein>
    <submittedName>
        <fullName evidence="2">GNAT family N-acetyltransferase</fullName>
    </submittedName>
</protein>
<dbReference type="InterPro" id="IPR000182">
    <property type="entry name" value="GNAT_dom"/>
</dbReference>
<sequence>MKVNLEKINLDKKEVLRNLYSLYLHDLSAYTDGLQISESGSFEFDSFSLIGEKKGVTPYFIIAGEKLAGFVLILEAPFTTKVDVVINDFFILNPYRGKGVGKAAVSEIFTHNKGTYYVSQLGKNQKAVHFWKKVYQQERTDFVEQTEIQDGEEVVYQTFVIN</sequence>
<name>A0A846T6I3_9BACI</name>
<gene>
    <name evidence="2" type="ORF">GWK17_03290</name>
</gene>
<comment type="caution">
    <text evidence="2">The sequence shown here is derived from an EMBL/GenBank/DDBJ whole genome shotgun (WGS) entry which is preliminary data.</text>
</comment>